<dbReference type="GO" id="GO:0016485">
    <property type="term" value="P:protein processing"/>
    <property type="evidence" value="ECO:0007669"/>
    <property type="project" value="TreeGrafter"/>
</dbReference>
<dbReference type="GO" id="GO:0004190">
    <property type="term" value="F:aspartic-type endopeptidase activity"/>
    <property type="evidence" value="ECO:0007669"/>
    <property type="project" value="UniProtKB-KW"/>
</dbReference>
<proteinExistence type="inferred from homology"/>
<evidence type="ECO:0000256" key="2">
    <source>
        <dbReference type="ARBA" id="ARBA00022670"/>
    </source>
</evidence>
<dbReference type="EMBL" id="AP018052">
    <property type="protein sequence ID" value="BAZ94661.1"/>
    <property type="molecule type" value="Genomic_DNA"/>
</dbReference>
<dbReference type="Pfam" id="PF01750">
    <property type="entry name" value="HycI"/>
    <property type="match status" value="1"/>
</dbReference>
<dbReference type="PRINTS" id="PR00446">
    <property type="entry name" value="HYDRGNUPTAKE"/>
</dbReference>
<dbReference type="RefSeq" id="WP_096366730.1">
    <property type="nucleotide sequence ID" value="NZ_AP018052.1"/>
</dbReference>
<dbReference type="NCBIfam" id="TIGR00072">
    <property type="entry name" value="hydrog_prot"/>
    <property type="match status" value="1"/>
</dbReference>
<dbReference type="PANTHER" id="PTHR30302">
    <property type="entry name" value="HYDROGENASE 1 MATURATION PROTEASE"/>
    <property type="match status" value="1"/>
</dbReference>
<evidence type="ECO:0000256" key="4">
    <source>
        <dbReference type="ARBA" id="ARBA00022801"/>
    </source>
</evidence>
<evidence type="ECO:0000313" key="6">
    <source>
        <dbReference type="Proteomes" id="UP000218765"/>
    </source>
</evidence>
<evidence type="ECO:0000256" key="1">
    <source>
        <dbReference type="ARBA" id="ARBA00006814"/>
    </source>
</evidence>
<keyword evidence="4" id="KW-0378">Hydrolase</keyword>
<evidence type="ECO:0000256" key="3">
    <source>
        <dbReference type="ARBA" id="ARBA00022750"/>
    </source>
</evidence>
<dbReference type="PANTHER" id="PTHR30302:SF1">
    <property type="entry name" value="HYDROGENASE 2 MATURATION PROTEASE"/>
    <property type="match status" value="1"/>
</dbReference>
<dbReference type="Proteomes" id="UP000218765">
    <property type="component" value="Chromosome"/>
</dbReference>
<accession>A0A1Z4VSP7</accession>
<dbReference type="GO" id="GO:0008047">
    <property type="term" value="F:enzyme activator activity"/>
    <property type="evidence" value="ECO:0007669"/>
    <property type="project" value="InterPro"/>
</dbReference>
<dbReference type="InterPro" id="IPR000671">
    <property type="entry name" value="Peptidase_A31"/>
</dbReference>
<protein>
    <submittedName>
        <fullName evidence="5">Ni,Fe-hydrogenase maturation factor</fullName>
    </submittedName>
</protein>
<dbReference type="InterPro" id="IPR023430">
    <property type="entry name" value="Pept_HybD-like_dom_sf"/>
</dbReference>
<reference evidence="5 6" key="1">
    <citation type="submission" date="2017-05" db="EMBL/GenBank/DDBJ databases">
        <title>Thiocyanate degradation by Thiohalobacter thiocyanaticus FOKN1.</title>
        <authorList>
            <person name="Oshiki M."/>
            <person name="Fukushima T."/>
            <person name="Kawano S."/>
            <person name="Nakagawa J."/>
        </authorList>
    </citation>
    <scope>NUCLEOTIDE SEQUENCE [LARGE SCALE GENOMIC DNA]</scope>
    <source>
        <strain evidence="5 6">FOKN1</strain>
    </source>
</reference>
<organism evidence="5 6">
    <name type="scientific">Thiohalobacter thiocyanaticus</name>
    <dbReference type="NCBI Taxonomy" id="585455"/>
    <lineage>
        <taxon>Bacteria</taxon>
        <taxon>Pseudomonadati</taxon>
        <taxon>Pseudomonadota</taxon>
        <taxon>Gammaproteobacteria</taxon>
        <taxon>Thiohalobacterales</taxon>
        <taxon>Thiohalobacteraceae</taxon>
        <taxon>Thiohalobacter</taxon>
    </lineage>
</organism>
<dbReference type="CDD" id="cd06062">
    <property type="entry name" value="H2MP_MemB-H2up"/>
    <property type="match status" value="1"/>
</dbReference>
<name>A0A1Z4VSP7_9GAMM</name>
<keyword evidence="2" id="KW-0645">Protease</keyword>
<dbReference type="AlphaFoldDB" id="A0A1Z4VSP7"/>
<keyword evidence="3" id="KW-0064">Aspartyl protease</keyword>
<sequence length="160" mass="17334">MNNNCLVLGLGNTLLSDEGVGVHVVKRLEEAALLDGNVTCMDGGTLSFTLAEAIESTNRLIVVDAAELNAAPGTVQVYENEGMDEFIGSNRKRSVHEVSLLDLLAIARLTDSLPQRRALVAIQPEQVDWGDMPTEAVQAAIEPACEAIHSLIQRWRQWAA</sequence>
<dbReference type="Gene3D" id="3.40.50.1450">
    <property type="entry name" value="HybD-like"/>
    <property type="match status" value="1"/>
</dbReference>
<evidence type="ECO:0000313" key="5">
    <source>
        <dbReference type="EMBL" id="BAZ94661.1"/>
    </source>
</evidence>
<dbReference type="OrthoDB" id="9792731at2"/>
<gene>
    <name evidence="5" type="ORF">FOKN1_2287</name>
</gene>
<dbReference type="SUPFAM" id="SSF53163">
    <property type="entry name" value="HybD-like"/>
    <property type="match status" value="1"/>
</dbReference>
<dbReference type="KEGG" id="ttc:FOKN1_2287"/>
<keyword evidence="6" id="KW-1185">Reference proteome</keyword>
<comment type="similarity">
    <text evidence="1">Belongs to the peptidase A31 family.</text>
</comment>